<organism evidence="2 3">
    <name type="scientific">Saccharopolyspora phatthalungensis</name>
    <dbReference type="NCBI Taxonomy" id="664693"/>
    <lineage>
        <taxon>Bacteria</taxon>
        <taxon>Bacillati</taxon>
        <taxon>Actinomycetota</taxon>
        <taxon>Actinomycetes</taxon>
        <taxon>Pseudonocardiales</taxon>
        <taxon>Pseudonocardiaceae</taxon>
        <taxon>Saccharopolyspora</taxon>
    </lineage>
</organism>
<protein>
    <submittedName>
        <fullName evidence="2">Putative SnoaL-like aldol condensation-catalyzing enzyme</fullName>
    </submittedName>
</protein>
<dbReference type="Gene3D" id="3.10.450.50">
    <property type="match status" value="2"/>
</dbReference>
<accession>A0A840Q1M4</accession>
<dbReference type="PANTHER" id="PTHR38436:SF1">
    <property type="entry name" value="ESTER CYCLASE"/>
    <property type="match status" value="1"/>
</dbReference>
<feature type="domain" description="SnoaL-like" evidence="1">
    <location>
        <begin position="202"/>
        <end position="298"/>
    </location>
</feature>
<sequence>MPKKYGSRRLLLGFTAFVTAIAIAAGITPLAVAAPQQHWPASQWQLETPDEAANKGVVLALYDALNEGRLQFVNRAMRPDLIQHNPEVANGSAAFRKYQADLRAKFPQLRFDVKRVIVEGDLVIVHNNFVPRPGELGLAKMDLFRLSHGRIAEQWGASQDVLPPSNIGNDMFSTLSSPRVDFPLPLSTDANSKQAAVGLFDEAINERDDNLRLAALDHYIGDNTYFQHWPGVPNGSPALQQFMQDMYAAHPGYRADVKFAVAQGDLVFLFAHLLDFPDAKGSVSGDIFRVRDGKLLEHWSVVQPIPATSANPNTMY</sequence>
<feature type="domain" description="SnoaL-like" evidence="1">
    <location>
        <begin position="58"/>
        <end position="153"/>
    </location>
</feature>
<evidence type="ECO:0000259" key="1">
    <source>
        <dbReference type="Pfam" id="PF12680"/>
    </source>
</evidence>
<dbReference type="AlphaFoldDB" id="A0A840Q1M4"/>
<dbReference type="SUPFAM" id="SSF54427">
    <property type="entry name" value="NTF2-like"/>
    <property type="match status" value="2"/>
</dbReference>
<evidence type="ECO:0000313" key="3">
    <source>
        <dbReference type="Proteomes" id="UP000584374"/>
    </source>
</evidence>
<keyword evidence="3" id="KW-1185">Reference proteome</keyword>
<evidence type="ECO:0000313" key="2">
    <source>
        <dbReference type="EMBL" id="MBB5154284.1"/>
    </source>
</evidence>
<dbReference type="GO" id="GO:0030638">
    <property type="term" value="P:polyketide metabolic process"/>
    <property type="evidence" value="ECO:0007669"/>
    <property type="project" value="InterPro"/>
</dbReference>
<dbReference type="Pfam" id="PF12680">
    <property type="entry name" value="SnoaL_2"/>
    <property type="match status" value="2"/>
</dbReference>
<proteinExistence type="predicted"/>
<dbReference type="PROSITE" id="PS51318">
    <property type="entry name" value="TAT"/>
    <property type="match status" value="1"/>
</dbReference>
<name>A0A840Q1M4_9PSEU</name>
<dbReference type="Proteomes" id="UP000584374">
    <property type="component" value="Unassembled WGS sequence"/>
</dbReference>
<comment type="caution">
    <text evidence="2">The sequence shown here is derived from an EMBL/GenBank/DDBJ whole genome shotgun (WGS) entry which is preliminary data.</text>
</comment>
<dbReference type="InterPro" id="IPR037401">
    <property type="entry name" value="SnoaL-like"/>
</dbReference>
<dbReference type="InterPro" id="IPR032710">
    <property type="entry name" value="NTF2-like_dom_sf"/>
</dbReference>
<reference evidence="2 3" key="1">
    <citation type="submission" date="2020-08" db="EMBL/GenBank/DDBJ databases">
        <title>Sequencing the genomes of 1000 actinobacteria strains.</title>
        <authorList>
            <person name="Klenk H.-P."/>
        </authorList>
    </citation>
    <scope>NUCLEOTIDE SEQUENCE [LARGE SCALE GENOMIC DNA]</scope>
    <source>
        <strain evidence="2 3">DSM 45584</strain>
    </source>
</reference>
<dbReference type="InterPro" id="IPR006311">
    <property type="entry name" value="TAT_signal"/>
</dbReference>
<gene>
    <name evidence="2" type="ORF">BJ970_001818</name>
</gene>
<dbReference type="RefSeq" id="WP_184725830.1">
    <property type="nucleotide sequence ID" value="NZ_JACHIW010000001.1"/>
</dbReference>
<dbReference type="InterPro" id="IPR009959">
    <property type="entry name" value="Cyclase_SnoaL-like"/>
</dbReference>
<dbReference type="PANTHER" id="PTHR38436">
    <property type="entry name" value="POLYKETIDE CYCLASE SNOAL-LIKE DOMAIN"/>
    <property type="match status" value="1"/>
</dbReference>
<dbReference type="EMBL" id="JACHIW010000001">
    <property type="protein sequence ID" value="MBB5154284.1"/>
    <property type="molecule type" value="Genomic_DNA"/>
</dbReference>